<keyword evidence="1" id="KW-0472">Membrane</keyword>
<feature type="transmembrane region" description="Helical" evidence="1">
    <location>
        <begin position="75"/>
        <end position="96"/>
    </location>
</feature>
<keyword evidence="1" id="KW-1133">Transmembrane helix</keyword>
<feature type="transmembrane region" description="Helical" evidence="1">
    <location>
        <begin position="127"/>
        <end position="148"/>
    </location>
</feature>
<evidence type="ECO:0000313" key="2">
    <source>
        <dbReference type="EMBL" id="CAG6738968.1"/>
    </source>
</evidence>
<accession>A0A8D8Z172</accession>
<reference evidence="2" key="1">
    <citation type="submission" date="2021-05" db="EMBL/GenBank/DDBJ databases">
        <authorList>
            <person name="Alioto T."/>
            <person name="Alioto T."/>
            <person name="Gomez Garrido J."/>
        </authorList>
    </citation>
    <scope>NUCLEOTIDE SEQUENCE</scope>
</reference>
<keyword evidence="1" id="KW-0812">Transmembrane</keyword>
<dbReference type="EMBL" id="HBUF01077675">
    <property type="protein sequence ID" value="CAG6631696.1"/>
    <property type="molecule type" value="Transcribed_RNA"/>
</dbReference>
<protein>
    <submittedName>
        <fullName evidence="2">Uncharacterized protein</fullName>
    </submittedName>
</protein>
<feature type="transmembrane region" description="Helical" evidence="1">
    <location>
        <begin position="16"/>
        <end position="40"/>
    </location>
</feature>
<dbReference type="EMBL" id="HBUF01410543">
    <property type="protein sequence ID" value="CAG6738968.1"/>
    <property type="molecule type" value="Transcribed_RNA"/>
</dbReference>
<dbReference type="EMBL" id="HBUF01174683">
    <property type="protein sequence ID" value="CAG6653659.1"/>
    <property type="molecule type" value="Transcribed_RNA"/>
</dbReference>
<name>A0A8D8Z172_9HEMI</name>
<evidence type="ECO:0000256" key="1">
    <source>
        <dbReference type="SAM" id="Phobius"/>
    </source>
</evidence>
<organism evidence="2">
    <name type="scientific">Cacopsylla melanoneura</name>
    <dbReference type="NCBI Taxonomy" id="428564"/>
    <lineage>
        <taxon>Eukaryota</taxon>
        <taxon>Metazoa</taxon>
        <taxon>Ecdysozoa</taxon>
        <taxon>Arthropoda</taxon>
        <taxon>Hexapoda</taxon>
        <taxon>Insecta</taxon>
        <taxon>Pterygota</taxon>
        <taxon>Neoptera</taxon>
        <taxon>Paraneoptera</taxon>
        <taxon>Hemiptera</taxon>
        <taxon>Sternorrhyncha</taxon>
        <taxon>Psylloidea</taxon>
        <taxon>Psyllidae</taxon>
        <taxon>Psyllinae</taxon>
        <taxon>Cacopsylla</taxon>
    </lineage>
</organism>
<feature type="transmembrane region" description="Helical" evidence="1">
    <location>
        <begin position="211"/>
        <end position="233"/>
    </location>
</feature>
<dbReference type="AlphaFoldDB" id="A0A8D8Z172"/>
<proteinExistence type="predicted"/>
<sequence>MKLPDQFLETPTRWFTYLYGLSSLFGITTAITFSLVWSHWHSTLNGCFSTDCGCCLYVTTTPGTITGSNIGVCWFITYAHLVIGLGGCAMTCWYCVRRVREQTRRARGKTRQRPVYSCSEHQEDSSFIVQALLSGVISVLLFSTAYMFTEGYIKTCSEYRRTVARNLKASGNLMDLISSRVSCTSILDMMDYTQPNTPRRAPRGGIINSALLLQTTGLLTWAHFGVWVVLLVYNTCLARQRAGLSGGGNDISWSVGVKPKQVPESEKMSVIGTETSI</sequence>